<feature type="chain" id="PRO_5046647165" evidence="1">
    <location>
        <begin position="27"/>
        <end position="141"/>
    </location>
</feature>
<dbReference type="Proteomes" id="UP001499951">
    <property type="component" value="Unassembled WGS sequence"/>
</dbReference>
<comment type="caution">
    <text evidence="2">The sequence shown here is derived from an EMBL/GenBank/DDBJ whole genome shotgun (WGS) entry which is preliminary data.</text>
</comment>
<gene>
    <name evidence="2" type="ORF">GCM10008942_00580</name>
</gene>
<dbReference type="EMBL" id="BAAADD010000001">
    <property type="protein sequence ID" value="GAA0555999.1"/>
    <property type="molecule type" value="Genomic_DNA"/>
</dbReference>
<name>A0ABN1E106_9PROT</name>
<keyword evidence="3" id="KW-1185">Reference proteome</keyword>
<accession>A0ABN1E106</accession>
<feature type="signal peptide" evidence="1">
    <location>
        <begin position="1"/>
        <end position="26"/>
    </location>
</feature>
<keyword evidence="1" id="KW-0732">Signal</keyword>
<organism evidence="2 3">
    <name type="scientific">Rhizomicrobium electricum</name>
    <dbReference type="NCBI Taxonomy" id="480070"/>
    <lineage>
        <taxon>Bacteria</taxon>
        <taxon>Pseudomonadati</taxon>
        <taxon>Pseudomonadota</taxon>
        <taxon>Alphaproteobacteria</taxon>
        <taxon>Micropepsales</taxon>
        <taxon>Micropepsaceae</taxon>
        <taxon>Rhizomicrobium</taxon>
    </lineage>
</organism>
<sequence>MDHTFVCTKMKTLWVFVAAIAVFATAGEAQPARGLVSSPYTSVVNCPDAATLVIDITPATLPAGWTSGHAQLQLRSVEAAPSQWPAGKQALVCHYKAKDCTGCTGGADTLLLKRIVEPGSCMNSIPGQPKTFFLCKPGAVN</sequence>
<proteinExistence type="predicted"/>
<evidence type="ECO:0000313" key="3">
    <source>
        <dbReference type="Proteomes" id="UP001499951"/>
    </source>
</evidence>
<evidence type="ECO:0000313" key="2">
    <source>
        <dbReference type="EMBL" id="GAA0555999.1"/>
    </source>
</evidence>
<reference evidence="2 3" key="1">
    <citation type="journal article" date="2019" name="Int. J. Syst. Evol. Microbiol.">
        <title>The Global Catalogue of Microorganisms (GCM) 10K type strain sequencing project: providing services to taxonomists for standard genome sequencing and annotation.</title>
        <authorList>
            <consortium name="The Broad Institute Genomics Platform"/>
            <consortium name="The Broad Institute Genome Sequencing Center for Infectious Disease"/>
            <person name="Wu L."/>
            <person name="Ma J."/>
        </authorList>
    </citation>
    <scope>NUCLEOTIDE SEQUENCE [LARGE SCALE GENOMIC DNA]</scope>
    <source>
        <strain evidence="2 3">JCM 15089</strain>
    </source>
</reference>
<dbReference type="RefSeq" id="WP_166930283.1">
    <property type="nucleotide sequence ID" value="NZ_BAAADD010000001.1"/>
</dbReference>
<protein>
    <submittedName>
        <fullName evidence="2">Uncharacterized protein</fullName>
    </submittedName>
</protein>
<evidence type="ECO:0000256" key="1">
    <source>
        <dbReference type="SAM" id="SignalP"/>
    </source>
</evidence>